<organism evidence="2 3">
    <name type="scientific">Variovorax paradoxus</name>
    <dbReference type="NCBI Taxonomy" id="34073"/>
    <lineage>
        <taxon>Bacteria</taxon>
        <taxon>Pseudomonadati</taxon>
        <taxon>Pseudomonadota</taxon>
        <taxon>Betaproteobacteria</taxon>
        <taxon>Burkholderiales</taxon>
        <taxon>Comamonadaceae</taxon>
        <taxon>Variovorax</taxon>
    </lineage>
</organism>
<evidence type="ECO:0000259" key="1">
    <source>
        <dbReference type="Pfam" id="PF00501"/>
    </source>
</evidence>
<dbReference type="InterPro" id="IPR042099">
    <property type="entry name" value="ANL_N_sf"/>
</dbReference>
<protein>
    <submittedName>
        <fullName evidence="2">Feruloyl-CoA synthase</fullName>
    </submittedName>
</protein>
<dbReference type="AlphaFoldDB" id="A0A2W5NX31"/>
<evidence type="ECO:0000313" key="2">
    <source>
        <dbReference type="EMBL" id="PZQ55185.1"/>
    </source>
</evidence>
<evidence type="ECO:0000313" key="3">
    <source>
        <dbReference type="Proteomes" id="UP000249135"/>
    </source>
</evidence>
<comment type="caution">
    <text evidence="2">The sequence shown here is derived from an EMBL/GenBank/DDBJ whole genome shotgun (WGS) entry which is preliminary data.</text>
</comment>
<dbReference type="Pfam" id="PF00501">
    <property type="entry name" value="AMP-binding"/>
    <property type="match status" value="1"/>
</dbReference>
<dbReference type="Proteomes" id="UP000249135">
    <property type="component" value="Unassembled WGS sequence"/>
</dbReference>
<dbReference type="Gene3D" id="3.40.50.12780">
    <property type="entry name" value="N-terminal domain of ligase-like"/>
    <property type="match status" value="1"/>
</dbReference>
<dbReference type="EMBL" id="QFPP01000919">
    <property type="protein sequence ID" value="PZQ55185.1"/>
    <property type="molecule type" value="Genomic_DNA"/>
</dbReference>
<reference evidence="2 3" key="1">
    <citation type="submission" date="2017-08" db="EMBL/GenBank/DDBJ databases">
        <title>Infants hospitalized years apart are colonized by the same room-sourced microbial strains.</title>
        <authorList>
            <person name="Brooks B."/>
            <person name="Olm M.R."/>
            <person name="Firek B.A."/>
            <person name="Baker R."/>
            <person name="Thomas B.C."/>
            <person name="Morowitz M.J."/>
            <person name="Banfield J.F."/>
        </authorList>
    </citation>
    <scope>NUCLEOTIDE SEQUENCE [LARGE SCALE GENOMIC DNA]</scope>
    <source>
        <strain evidence="2">S2_005_003_R2_41</strain>
    </source>
</reference>
<feature type="non-terminal residue" evidence="2">
    <location>
        <position position="198"/>
    </location>
</feature>
<name>A0A2W5NX31_VARPD</name>
<dbReference type="SUPFAM" id="SSF56801">
    <property type="entry name" value="Acetyl-CoA synthetase-like"/>
    <property type="match status" value="1"/>
</dbReference>
<accession>A0A2W5NX31</accession>
<feature type="domain" description="AMP-dependent synthetase/ligase" evidence="1">
    <location>
        <begin position="56"/>
        <end position="180"/>
    </location>
</feature>
<gene>
    <name evidence="2" type="ORF">DI563_32455</name>
</gene>
<proteinExistence type="predicted"/>
<dbReference type="InterPro" id="IPR000873">
    <property type="entry name" value="AMP-dep_synth/lig_dom"/>
</dbReference>
<sequence length="198" mass="21144">MAAAGRTQAAAPKYRPLAFGVTRGVLREGEDGIQYLAAETPLGPHAHRMTDRLVYWAAMAPERTFIARRARNADGSTGDWVRVSYREALAKARAIGQALLDRGLSAERPVAILSENGIEHALLALGCLYVGIPHCPVSPPYSLVSKDYEKLRHVMATLTPGLVFAADTRYAAAIAATVPADTEVVLAGGALEGRRVTP</sequence>